<proteinExistence type="predicted"/>
<feature type="chain" id="PRO_5002047857" description="Secreted protein" evidence="1">
    <location>
        <begin position="24"/>
        <end position="80"/>
    </location>
</feature>
<organism evidence="2">
    <name type="scientific">Arundo donax</name>
    <name type="common">Giant reed</name>
    <name type="synonym">Donax arundinaceus</name>
    <dbReference type="NCBI Taxonomy" id="35708"/>
    <lineage>
        <taxon>Eukaryota</taxon>
        <taxon>Viridiplantae</taxon>
        <taxon>Streptophyta</taxon>
        <taxon>Embryophyta</taxon>
        <taxon>Tracheophyta</taxon>
        <taxon>Spermatophyta</taxon>
        <taxon>Magnoliopsida</taxon>
        <taxon>Liliopsida</taxon>
        <taxon>Poales</taxon>
        <taxon>Poaceae</taxon>
        <taxon>PACMAD clade</taxon>
        <taxon>Arundinoideae</taxon>
        <taxon>Arundineae</taxon>
        <taxon>Arundo</taxon>
    </lineage>
</organism>
<dbReference type="EMBL" id="GBRH01172802">
    <property type="protein sequence ID" value="JAE25094.1"/>
    <property type="molecule type" value="Transcribed_RNA"/>
</dbReference>
<evidence type="ECO:0000256" key="1">
    <source>
        <dbReference type="SAM" id="SignalP"/>
    </source>
</evidence>
<dbReference type="AlphaFoldDB" id="A0A0A9GP05"/>
<accession>A0A0A9GP05</accession>
<keyword evidence="1" id="KW-0732">Signal</keyword>
<feature type="signal peptide" evidence="1">
    <location>
        <begin position="1"/>
        <end position="23"/>
    </location>
</feature>
<reference evidence="2" key="1">
    <citation type="submission" date="2014-09" db="EMBL/GenBank/DDBJ databases">
        <authorList>
            <person name="Magalhaes I.L.F."/>
            <person name="Oliveira U."/>
            <person name="Santos F.R."/>
            <person name="Vidigal T.H.D.A."/>
            <person name="Brescovit A.D."/>
            <person name="Santos A.J."/>
        </authorList>
    </citation>
    <scope>NUCLEOTIDE SEQUENCE</scope>
    <source>
        <tissue evidence="2">Shoot tissue taken approximately 20 cm above the soil surface</tissue>
    </source>
</reference>
<evidence type="ECO:0008006" key="3">
    <source>
        <dbReference type="Google" id="ProtNLM"/>
    </source>
</evidence>
<evidence type="ECO:0000313" key="2">
    <source>
        <dbReference type="EMBL" id="JAE25094.1"/>
    </source>
</evidence>
<name>A0A0A9GP05_ARUDO</name>
<protein>
    <recommendedName>
        <fullName evidence="3">Secreted protein</fullName>
    </recommendedName>
</protein>
<reference evidence="2" key="2">
    <citation type="journal article" date="2015" name="Data Brief">
        <title>Shoot transcriptome of the giant reed, Arundo donax.</title>
        <authorList>
            <person name="Barrero R.A."/>
            <person name="Guerrero F.D."/>
            <person name="Moolhuijzen P."/>
            <person name="Goolsby J.A."/>
            <person name="Tidwell J."/>
            <person name="Bellgard S.E."/>
            <person name="Bellgard M.I."/>
        </authorList>
    </citation>
    <scope>NUCLEOTIDE SEQUENCE</scope>
    <source>
        <tissue evidence="2">Shoot tissue taken approximately 20 cm above the soil surface</tissue>
    </source>
</reference>
<sequence>MERFLLLGLVQALLMLLKRRVTKQWLHFGQQLDYFLDVICQPYTWACNMCGCTISNLQSSSSLKQNLSVHPIHLYTMKWV</sequence>